<organism evidence="1 2">
    <name type="scientific">Mycobacterium timonense</name>
    <dbReference type="NCBI Taxonomy" id="701043"/>
    <lineage>
        <taxon>Bacteria</taxon>
        <taxon>Bacillati</taxon>
        <taxon>Actinomycetota</taxon>
        <taxon>Actinomycetes</taxon>
        <taxon>Mycobacteriales</taxon>
        <taxon>Mycobacteriaceae</taxon>
        <taxon>Mycobacterium</taxon>
        <taxon>Mycobacterium avium complex (MAC)</taxon>
    </lineage>
</organism>
<reference evidence="1 2" key="1">
    <citation type="journal article" date="2019" name="Emerg. Microbes Infect.">
        <title>Comprehensive subspecies identification of 175 nontuberculous mycobacteria species based on 7547 genomic profiles.</title>
        <authorList>
            <person name="Matsumoto Y."/>
            <person name="Kinjo T."/>
            <person name="Motooka D."/>
            <person name="Nabeya D."/>
            <person name="Jung N."/>
            <person name="Uechi K."/>
            <person name="Horii T."/>
            <person name="Iida T."/>
            <person name="Fujita J."/>
            <person name="Nakamura S."/>
        </authorList>
    </citation>
    <scope>NUCLEOTIDE SEQUENCE [LARGE SCALE GENOMIC DNA]</scope>
    <source>
        <strain evidence="1 2">JCM 30726</strain>
    </source>
</reference>
<name>A0A7I9Z5E0_9MYCO</name>
<sequence length="314" mass="31922">MDGAPPGPVGSEVEIGQRRGGLVAGSDENRAESAGLGAPGDGDVISGALTEAVQFFADGGVGAGVGLGQRVGQGQPLGQCGLDADVGDQSGARDVGDADGGGLLRGQMLAQAARAVALRPRQRGLVSHRPHGRGGLVDGDVVAVLVQFVVGHAAFDADVEADGLRAQSGPGGEKLRRQEQFGLAEHRVADALADVGRVGGVAARQRDRGLERTLQGVVADVTDEDRAAGGQQLHGRVDDLGQVSRVGEVLDDRVEDDGVEVALRQPVGDVGGLGQQLDAVAPRQLQLFHRAGQVVDGDGREVGGDILIAARGDL</sequence>
<evidence type="ECO:0000313" key="1">
    <source>
        <dbReference type="EMBL" id="GFG96180.1"/>
    </source>
</evidence>
<dbReference type="AlphaFoldDB" id="A0A7I9Z5E0"/>
<comment type="caution">
    <text evidence="1">The sequence shown here is derived from an EMBL/GenBank/DDBJ whole genome shotgun (WGS) entry which is preliminary data.</text>
</comment>
<evidence type="ECO:0000313" key="2">
    <source>
        <dbReference type="Proteomes" id="UP000465301"/>
    </source>
</evidence>
<protein>
    <submittedName>
        <fullName evidence="1">Uncharacterized protein</fullName>
    </submittedName>
</protein>
<dbReference type="Proteomes" id="UP000465301">
    <property type="component" value="Unassembled WGS sequence"/>
</dbReference>
<gene>
    <name evidence="1" type="ORF">MTIM_20590</name>
</gene>
<proteinExistence type="predicted"/>
<dbReference type="EMBL" id="BLLA01000001">
    <property type="protein sequence ID" value="GFG96180.1"/>
    <property type="molecule type" value="Genomic_DNA"/>
</dbReference>
<keyword evidence="2" id="KW-1185">Reference proteome</keyword>
<accession>A0A7I9Z5E0</accession>